<keyword evidence="8" id="KW-1185">Reference proteome</keyword>
<feature type="signal peptide" evidence="6">
    <location>
        <begin position="1"/>
        <end position="19"/>
    </location>
</feature>
<dbReference type="AlphaFoldDB" id="A0A8J2PYC8"/>
<dbReference type="GO" id="GO:0006508">
    <property type="term" value="P:proteolysis"/>
    <property type="evidence" value="ECO:0007669"/>
    <property type="project" value="UniProtKB-KW"/>
</dbReference>
<proteinExistence type="predicted"/>
<dbReference type="OrthoDB" id="443318at2759"/>
<name>A0A8J2PYC8_9HEXA</name>
<keyword evidence="2" id="KW-0645">Protease</keyword>
<comment type="caution">
    <text evidence="7">The sequence shown here is derived from an EMBL/GenBank/DDBJ whole genome shotgun (WGS) entry which is preliminary data.</text>
</comment>
<dbReference type="PANTHER" id="PTHR11802">
    <property type="entry name" value="SERINE PROTEASE FAMILY S10 SERINE CARBOXYPEPTIDASE"/>
    <property type="match status" value="1"/>
</dbReference>
<dbReference type="Proteomes" id="UP000708208">
    <property type="component" value="Unassembled WGS sequence"/>
</dbReference>
<dbReference type="PANTHER" id="PTHR11802:SF472">
    <property type="entry name" value="SERINE CARBOXYPEPTIDASE CPVL-RELATED"/>
    <property type="match status" value="1"/>
</dbReference>
<accession>A0A8J2PYC8</accession>
<sequence>MIPSRIFGLLMALVPIAVGFEDLFLTPLIRDGNLAKAKELATDNIKLSHIKSSLNKPMTSYSGYLTINETYNSNLFFWLLPAIENPDTSSVILVVNSVPAVSLMQAIFLENGPFTLDDNMELKEQNYTWAKTHTLIYIDTPVGTGFSFTDKEIGVPSTLESEGDDIYEAMKQIYTLFPEYQKRDLYFAGASYAGRIIPKMVVKFEEREQVCGGNKTNTKN</sequence>
<keyword evidence="1" id="KW-0121">Carboxypeptidase</keyword>
<evidence type="ECO:0000256" key="2">
    <source>
        <dbReference type="ARBA" id="ARBA00022670"/>
    </source>
</evidence>
<evidence type="ECO:0000313" key="7">
    <source>
        <dbReference type="EMBL" id="CAG7832902.1"/>
    </source>
</evidence>
<dbReference type="GO" id="GO:0004185">
    <property type="term" value="F:serine-type carboxypeptidase activity"/>
    <property type="evidence" value="ECO:0007669"/>
    <property type="project" value="InterPro"/>
</dbReference>
<evidence type="ECO:0000256" key="5">
    <source>
        <dbReference type="ARBA" id="ARBA00023180"/>
    </source>
</evidence>
<evidence type="ECO:0000256" key="3">
    <source>
        <dbReference type="ARBA" id="ARBA00022729"/>
    </source>
</evidence>
<feature type="chain" id="PRO_5035281050" evidence="6">
    <location>
        <begin position="20"/>
        <end position="220"/>
    </location>
</feature>
<keyword evidence="3 6" id="KW-0732">Signal</keyword>
<gene>
    <name evidence="7" type="ORF">AFUS01_LOCUS42560</name>
</gene>
<organism evidence="7 8">
    <name type="scientific">Allacma fusca</name>
    <dbReference type="NCBI Taxonomy" id="39272"/>
    <lineage>
        <taxon>Eukaryota</taxon>
        <taxon>Metazoa</taxon>
        <taxon>Ecdysozoa</taxon>
        <taxon>Arthropoda</taxon>
        <taxon>Hexapoda</taxon>
        <taxon>Collembola</taxon>
        <taxon>Symphypleona</taxon>
        <taxon>Sminthuridae</taxon>
        <taxon>Allacma</taxon>
    </lineage>
</organism>
<dbReference type="Pfam" id="PF00450">
    <property type="entry name" value="Peptidase_S10"/>
    <property type="match status" value="1"/>
</dbReference>
<dbReference type="InterPro" id="IPR001563">
    <property type="entry name" value="Peptidase_S10"/>
</dbReference>
<dbReference type="EMBL" id="CAJVCH010567598">
    <property type="protein sequence ID" value="CAG7832902.1"/>
    <property type="molecule type" value="Genomic_DNA"/>
</dbReference>
<evidence type="ECO:0000313" key="8">
    <source>
        <dbReference type="Proteomes" id="UP000708208"/>
    </source>
</evidence>
<evidence type="ECO:0000256" key="6">
    <source>
        <dbReference type="SAM" id="SignalP"/>
    </source>
</evidence>
<reference evidence="7" key="1">
    <citation type="submission" date="2021-06" db="EMBL/GenBank/DDBJ databases">
        <authorList>
            <person name="Hodson N. C."/>
            <person name="Mongue J. A."/>
            <person name="Jaron S. K."/>
        </authorList>
    </citation>
    <scope>NUCLEOTIDE SEQUENCE</scope>
</reference>
<keyword evidence="5" id="KW-0325">Glycoprotein</keyword>
<evidence type="ECO:0000256" key="4">
    <source>
        <dbReference type="ARBA" id="ARBA00022801"/>
    </source>
</evidence>
<keyword evidence="4" id="KW-0378">Hydrolase</keyword>
<protein>
    <submittedName>
        <fullName evidence="7">Uncharacterized protein</fullName>
    </submittedName>
</protein>
<evidence type="ECO:0000256" key="1">
    <source>
        <dbReference type="ARBA" id="ARBA00022645"/>
    </source>
</evidence>